<protein>
    <submittedName>
        <fullName evidence="2">Uncharacterized protein</fullName>
    </submittedName>
</protein>
<dbReference type="EMBL" id="GBXM01012974">
    <property type="protein sequence ID" value="JAH95603.1"/>
    <property type="molecule type" value="Transcribed_RNA"/>
</dbReference>
<dbReference type="AlphaFoldDB" id="A0A0E9X1M0"/>
<keyword evidence="1" id="KW-0472">Membrane</keyword>
<accession>A0A0E9X1M0</accession>
<keyword evidence="1" id="KW-0812">Transmembrane</keyword>
<evidence type="ECO:0000313" key="2">
    <source>
        <dbReference type="EMBL" id="JAH95603.1"/>
    </source>
</evidence>
<proteinExistence type="predicted"/>
<name>A0A0E9X1M0_ANGAN</name>
<sequence length="57" mass="6803">MQDISMILTKKIIKKHHKEFKFQRSFHVLLNALTFGTNVMISSHILRFINLRFCLLT</sequence>
<feature type="transmembrane region" description="Helical" evidence="1">
    <location>
        <begin position="28"/>
        <end position="49"/>
    </location>
</feature>
<organism evidence="2">
    <name type="scientific">Anguilla anguilla</name>
    <name type="common">European freshwater eel</name>
    <name type="synonym">Muraena anguilla</name>
    <dbReference type="NCBI Taxonomy" id="7936"/>
    <lineage>
        <taxon>Eukaryota</taxon>
        <taxon>Metazoa</taxon>
        <taxon>Chordata</taxon>
        <taxon>Craniata</taxon>
        <taxon>Vertebrata</taxon>
        <taxon>Euteleostomi</taxon>
        <taxon>Actinopterygii</taxon>
        <taxon>Neopterygii</taxon>
        <taxon>Teleostei</taxon>
        <taxon>Anguilliformes</taxon>
        <taxon>Anguillidae</taxon>
        <taxon>Anguilla</taxon>
    </lineage>
</organism>
<keyword evidence="1" id="KW-1133">Transmembrane helix</keyword>
<reference evidence="2" key="1">
    <citation type="submission" date="2014-11" db="EMBL/GenBank/DDBJ databases">
        <authorList>
            <person name="Amaro Gonzalez C."/>
        </authorList>
    </citation>
    <scope>NUCLEOTIDE SEQUENCE</scope>
</reference>
<reference evidence="2" key="2">
    <citation type="journal article" date="2015" name="Fish Shellfish Immunol.">
        <title>Early steps in the European eel (Anguilla anguilla)-Vibrio vulnificus interaction in the gills: Role of the RtxA13 toxin.</title>
        <authorList>
            <person name="Callol A."/>
            <person name="Pajuelo D."/>
            <person name="Ebbesson L."/>
            <person name="Teles M."/>
            <person name="MacKenzie S."/>
            <person name="Amaro C."/>
        </authorList>
    </citation>
    <scope>NUCLEOTIDE SEQUENCE</scope>
</reference>
<evidence type="ECO:0000256" key="1">
    <source>
        <dbReference type="SAM" id="Phobius"/>
    </source>
</evidence>